<dbReference type="GO" id="GO:0061710">
    <property type="term" value="F:L-threonylcarbamoyladenylate synthase"/>
    <property type="evidence" value="ECO:0007669"/>
    <property type="project" value="UniProtKB-EC"/>
</dbReference>
<evidence type="ECO:0000256" key="7">
    <source>
        <dbReference type="ARBA" id="ARBA00022695"/>
    </source>
</evidence>
<evidence type="ECO:0000256" key="3">
    <source>
        <dbReference type="ARBA" id="ARBA00012584"/>
    </source>
</evidence>
<evidence type="ECO:0000256" key="1">
    <source>
        <dbReference type="ARBA" id="ARBA00004496"/>
    </source>
</evidence>
<dbReference type="NCBIfam" id="TIGR00057">
    <property type="entry name" value="L-threonylcarbamoyladenylate synthase"/>
    <property type="match status" value="1"/>
</dbReference>
<evidence type="ECO:0000256" key="6">
    <source>
        <dbReference type="ARBA" id="ARBA00022694"/>
    </source>
</evidence>
<dbReference type="Gene3D" id="3.90.870.10">
    <property type="entry name" value="DHBP synthase"/>
    <property type="match status" value="1"/>
</dbReference>
<comment type="subcellular location">
    <subcellularLocation>
        <location evidence="1">Cytoplasm</location>
    </subcellularLocation>
</comment>
<sequence length="199" mass="21130">MEHAANILLEGGVVCIPTDTVYGIAGIATNSIAVSKVFEVKQRAPNTALPIFIEDISSLNDLSEFVPPMAKVLASNFWPGPLTMVLEKSDCIPDVATGGLKTAGFRIPNHQIAVKLCEETGKPITGTSANISGQKAATTANEALHQFKDSSLDLILDGGASTSSQLSTIVYFEDNEVKLIRQGVISMSDIQKLVDTKRG</sequence>
<evidence type="ECO:0000256" key="9">
    <source>
        <dbReference type="ARBA" id="ARBA00022840"/>
    </source>
</evidence>
<dbReference type="PANTHER" id="PTHR17490">
    <property type="entry name" value="SUA5"/>
    <property type="match status" value="1"/>
</dbReference>
<evidence type="ECO:0000256" key="10">
    <source>
        <dbReference type="ARBA" id="ARBA00029774"/>
    </source>
</evidence>
<keyword evidence="4" id="KW-0963">Cytoplasm</keyword>
<evidence type="ECO:0000256" key="5">
    <source>
        <dbReference type="ARBA" id="ARBA00022679"/>
    </source>
</evidence>
<dbReference type="PROSITE" id="PS51163">
    <property type="entry name" value="YRDC"/>
    <property type="match status" value="1"/>
</dbReference>
<keyword evidence="9" id="KW-0067">ATP-binding</keyword>
<evidence type="ECO:0000313" key="13">
    <source>
        <dbReference type="EMBL" id="SUZ79783.1"/>
    </source>
</evidence>
<evidence type="ECO:0000256" key="11">
    <source>
        <dbReference type="ARBA" id="ARBA00048366"/>
    </source>
</evidence>
<keyword evidence="6" id="KW-0819">tRNA processing</keyword>
<dbReference type="GO" id="GO:0006450">
    <property type="term" value="P:regulation of translational fidelity"/>
    <property type="evidence" value="ECO:0007669"/>
    <property type="project" value="TreeGrafter"/>
</dbReference>
<evidence type="ECO:0000259" key="12">
    <source>
        <dbReference type="PROSITE" id="PS51163"/>
    </source>
</evidence>
<organism evidence="13">
    <name type="scientific">marine metagenome</name>
    <dbReference type="NCBI Taxonomy" id="408172"/>
    <lineage>
        <taxon>unclassified sequences</taxon>
        <taxon>metagenomes</taxon>
        <taxon>ecological metagenomes</taxon>
    </lineage>
</organism>
<gene>
    <name evidence="13" type="ORF">METZ01_LOCUS32637</name>
</gene>
<dbReference type="GO" id="GO:0000049">
    <property type="term" value="F:tRNA binding"/>
    <property type="evidence" value="ECO:0007669"/>
    <property type="project" value="TreeGrafter"/>
</dbReference>
<dbReference type="InterPro" id="IPR006070">
    <property type="entry name" value="Sua5-like_dom"/>
</dbReference>
<evidence type="ECO:0000256" key="8">
    <source>
        <dbReference type="ARBA" id="ARBA00022741"/>
    </source>
</evidence>
<evidence type="ECO:0000256" key="2">
    <source>
        <dbReference type="ARBA" id="ARBA00007663"/>
    </source>
</evidence>
<accession>A0A381QQE0</accession>
<protein>
    <recommendedName>
        <fullName evidence="10">L-threonylcarbamoyladenylate synthase</fullName>
        <ecNumber evidence="3">2.7.7.87</ecNumber>
    </recommendedName>
    <alternativeName>
        <fullName evidence="10">L-threonylcarbamoyladenylate synthase</fullName>
    </alternativeName>
</protein>
<keyword evidence="8" id="KW-0547">Nucleotide-binding</keyword>
<dbReference type="SUPFAM" id="SSF55821">
    <property type="entry name" value="YrdC/RibB"/>
    <property type="match status" value="1"/>
</dbReference>
<keyword evidence="5" id="KW-0808">Transferase</keyword>
<dbReference type="AlphaFoldDB" id="A0A381QQE0"/>
<dbReference type="EMBL" id="UINC01001401">
    <property type="protein sequence ID" value="SUZ79783.1"/>
    <property type="molecule type" value="Genomic_DNA"/>
</dbReference>
<dbReference type="GO" id="GO:0005737">
    <property type="term" value="C:cytoplasm"/>
    <property type="evidence" value="ECO:0007669"/>
    <property type="project" value="UniProtKB-SubCell"/>
</dbReference>
<comment type="catalytic activity">
    <reaction evidence="11">
        <text>L-threonine + hydrogencarbonate + ATP = L-threonylcarbamoyladenylate + diphosphate + H2O</text>
        <dbReference type="Rhea" id="RHEA:36407"/>
        <dbReference type="ChEBI" id="CHEBI:15377"/>
        <dbReference type="ChEBI" id="CHEBI:17544"/>
        <dbReference type="ChEBI" id="CHEBI:30616"/>
        <dbReference type="ChEBI" id="CHEBI:33019"/>
        <dbReference type="ChEBI" id="CHEBI:57926"/>
        <dbReference type="ChEBI" id="CHEBI:73682"/>
        <dbReference type="EC" id="2.7.7.87"/>
    </reaction>
</comment>
<dbReference type="GO" id="GO:0008033">
    <property type="term" value="P:tRNA processing"/>
    <property type="evidence" value="ECO:0007669"/>
    <property type="project" value="UniProtKB-KW"/>
</dbReference>
<dbReference type="EC" id="2.7.7.87" evidence="3"/>
<dbReference type="PANTHER" id="PTHR17490:SF16">
    <property type="entry name" value="THREONYLCARBAMOYL-AMP SYNTHASE"/>
    <property type="match status" value="1"/>
</dbReference>
<evidence type="ECO:0000256" key="4">
    <source>
        <dbReference type="ARBA" id="ARBA00022490"/>
    </source>
</evidence>
<comment type="similarity">
    <text evidence="2">Belongs to the SUA5 family.</text>
</comment>
<dbReference type="InterPro" id="IPR017945">
    <property type="entry name" value="DHBP_synth_RibB-like_a/b_dom"/>
</dbReference>
<dbReference type="GO" id="GO:0003725">
    <property type="term" value="F:double-stranded RNA binding"/>
    <property type="evidence" value="ECO:0007669"/>
    <property type="project" value="InterPro"/>
</dbReference>
<dbReference type="InterPro" id="IPR050156">
    <property type="entry name" value="TC-AMP_synthase_SUA5"/>
</dbReference>
<proteinExistence type="inferred from homology"/>
<dbReference type="Pfam" id="PF01300">
    <property type="entry name" value="Sua5_yciO_yrdC"/>
    <property type="match status" value="1"/>
</dbReference>
<reference evidence="13" key="1">
    <citation type="submission" date="2018-05" db="EMBL/GenBank/DDBJ databases">
        <authorList>
            <person name="Lanie J.A."/>
            <person name="Ng W.-L."/>
            <person name="Kazmierczak K.M."/>
            <person name="Andrzejewski T.M."/>
            <person name="Davidsen T.M."/>
            <person name="Wayne K.J."/>
            <person name="Tettelin H."/>
            <person name="Glass J.I."/>
            <person name="Rusch D."/>
            <person name="Podicherti R."/>
            <person name="Tsui H.-C.T."/>
            <person name="Winkler M.E."/>
        </authorList>
    </citation>
    <scope>NUCLEOTIDE SEQUENCE</scope>
</reference>
<feature type="domain" description="YrdC-like" evidence="12">
    <location>
        <begin position="1"/>
        <end position="185"/>
    </location>
</feature>
<keyword evidence="7" id="KW-0548">Nucleotidyltransferase</keyword>
<name>A0A381QQE0_9ZZZZ</name>
<dbReference type="GO" id="GO:0005524">
    <property type="term" value="F:ATP binding"/>
    <property type="evidence" value="ECO:0007669"/>
    <property type="project" value="UniProtKB-KW"/>
</dbReference>